<protein>
    <submittedName>
        <fullName evidence="4">MinD-like ATPase involved in chromosome partitioning or flagellar assembly</fullName>
    </submittedName>
</protein>
<comment type="caution">
    <text evidence="4">The sequence shown here is derived from an EMBL/GenBank/DDBJ whole genome shotgun (WGS) entry which is preliminary data.</text>
</comment>
<dbReference type="SUPFAM" id="SSF52540">
    <property type="entry name" value="P-loop containing nucleoside triphosphate hydrolases"/>
    <property type="match status" value="1"/>
</dbReference>
<name>A0A2M9CDS6_9CELL</name>
<organism evidence="4 5">
    <name type="scientific">Sediminihabitans luteus</name>
    <dbReference type="NCBI Taxonomy" id="1138585"/>
    <lineage>
        <taxon>Bacteria</taxon>
        <taxon>Bacillati</taxon>
        <taxon>Actinomycetota</taxon>
        <taxon>Actinomycetes</taxon>
        <taxon>Micrococcales</taxon>
        <taxon>Cellulomonadaceae</taxon>
        <taxon>Sediminihabitans</taxon>
    </lineage>
</organism>
<dbReference type="PANTHER" id="PTHR43384:SF6">
    <property type="entry name" value="SEPTUM SITE-DETERMINING PROTEIN MIND HOMOLOG, CHLOROPLASTIC"/>
    <property type="match status" value="1"/>
</dbReference>
<reference evidence="4 5" key="1">
    <citation type="submission" date="2017-11" db="EMBL/GenBank/DDBJ databases">
        <title>Genomic Encyclopedia of Archaeal and Bacterial Type Strains, Phase II (KMG-II): From Individual Species to Whole Genera.</title>
        <authorList>
            <person name="Goeker M."/>
        </authorList>
    </citation>
    <scope>NUCLEOTIDE SEQUENCE [LARGE SCALE GENOMIC DNA]</scope>
    <source>
        <strain evidence="4 5">DSM 25478</strain>
    </source>
</reference>
<dbReference type="InterPro" id="IPR050625">
    <property type="entry name" value="ParA/MinD_ATPase"/>
</dbReference>
<keyword evidence="2" id="KW-0067">ATP-binding</keyword>
<feature type="compositionally biased region" description="Basic residues" evidence="3">
    <location>
        <begin position="410"/>
        <end position="421"/>
    </location>
</feature>
<accession>A0A2M9CDS6</accession>
<dbReference type="GO" id="GO:0005524">
    <property type="term" value="F:ATP binding"/>
    <property type="evidence" value="ECO:0007669"/>
    <property type="project" value="UniProtKB-KW"/>
</dbReference>
<dbReference type="Gene3D" id="3.40.50.300">
    <property type="entry name" value="P-loop containing nucleotide triphosphate hydrolases"/>
    <property type="match status" value="1"/>
</dbReference>
<dbReference type="InterPro" id="IPR027417">
    <property type="entry name" value="P-loop_NTPase"/>
</dbReference>
<proteinExistence type="predicted"/>
<keyword evidence="4" id="KW-0282">Flagellum</keyword>
<dbReference type="AlphaFoldDB" id="A0A2M9CDS6"/>
<keyword evidence="5" id="KW-1185">Reference proteome</keyword>
<dbReference type="GO" id="GO:0005829">
    <property type="term" value="C:cytosol"/>
    <property type="evidence" value="ECO:0007669"/>
    <property type="project" value="TreeGrafter"/>
</dbReference>
<gene>
    <name evidence="4" type="ORF">CLV28_2506</name>
</gene>
<dbReference type="OrthoDB" id="3217709at2"/>
<evidence type="ECO:0000256" key="1">
    <source>
        <dbReference type="ARBA" id="ARBA00022741"/>
    </source>
</evidence>
<dbReference type="GO" id="GO:0009898">
    <property type="term" value="C:cytoplasmic side of plasma membrane"/>
    <property type="evidence" value="ECO:0007669"/>
    <property type="project" value="TreeGrafter"/>
</dbReference>
<dbReference type="GO" id="GO:0051782">
    <property type="term" value="P:negative regulation of cell division"/>
    <property type="evidence" value="ECO:0007669"/>
    <property type="project" value="TreeGrafter"/>
</dbReference>
<sequence>MSTSQQVEVLTLLSGADDVRCVGALSAPGAGTSVARRCGDLVELLASATAGLGQVALVDPETCTLDVVAVDRLHRAGMRVVLLLGTGDAAPAVGADAVVERSDPDRVLVSAVRAGTATLPGPAPVREPRPVQGRGKVLAVWGPTGAPGRTTLAVNLAAELGALGTDPSRYGALLADADTYGGAVAQHLGLLEEGPGLVAAARVANQGVLTVEALAGVGALVGPGTVVLTGIATPSRWTELSGPALDTVWEVARGLAAWVVVDCGFGIERDVLAGFDPLATQRDDATLSALRAADVVLVVGGADAVGVRRLVRAVGDLDDLGVAVGAQRVVAVNRVRASAAGPRPAQAVREVLARFAGVQDVRVLPDDPVACDRALLAGLALRDASPGSAVRAEIVRLAESLHGAPAGRAGRVRGGSRRGGARRVPEQAH</sequence>
<evidence type="ECO:0000256" key="2">
    <source>
        <dbReference type="ARBA" id="ARBA00022840"/>
    </source>
</evidence>
<evidence type="ECO:0000313" key="5">
    <source>
        <dbReference type="Proteomes" id="UP000231693"/>
    </source>
</evidence>
<keyword evidence="4" id="KW-0969">Cilium</keyword>
<dbReference type="EMBL" id="PGFE01000004">
    <property type="protein sequence ID" value="PJJ70029.1"/>
    <property type="molecule type" value="Genomic_DNA"/>
</dbReference>
<keyword evidence="4" id="KW-0966">Cell projection</keyword>
<dbReference type="PANTHER" id="PTHR43384">
    <property type="entry name" value="SEPTUM SITE-DETERMINING PROTEIN MIND HOMOLOG, CHLOROPLASTIC-RELATED"/>
    <property type="match status" value="1"/>
</dbReference>
<feature type="region of interest" description="Disordered" evidence="3">
    <location>
        <begin position="406"/>
        <end position="429"/>
    </location>
</feature>
<keyword evidence="1" id="KW-0547">Nucleotide-binding</keyword>
<dbReference type="Proteomes" id="UP000231693">
    <property type="component" value="Unassembled WGS sequence"/>
</dbReference>
<evidence type="ECO:0000313" key="4">
    <source>
        <dbReference type="EMBL" id="PJJ70029.1"/>
    </source>
</evidence>
<evidence type="ECO:0000256" key="3">
    <source>
        <dbReference type="SAM" id="MobiDB-lite"/>
    </source>
</evidence>
<dbReference type="RefSeq" id="WP_100423645.1">
    <property type="nucleotide sequence ID" value="NZ_BOOX01000013.1"/>
</dbReference>
<dbReference type="GO" id="GO:0016887">
    <property type="term" value="F:ATP hydrolysis activity"/>
    <property type="evidence" value="ECO:0007669"/>
    <property type="project" value="TreeGrafter"/>
</dbReference>